<dbReference type="SMART" id="SM00448">
    <property type="entry name" value="REC"/>
    <property type="match status" value="1"/>
</dbReference>
<gene>
    <name evidence="6" type="ORF">EH31_14000</name>
</gene>
<evidence type="ECO:0000256" key="3">
    <source>
        <dbReference type="PROSITE-ProRule" id="PRU01091"/>
    </source>
</evidence>
<dbReference type="Proteomes" id="UP000027647">
    <property type="component" value="Unassembled WGS sequence"/>
</dbReference>
<evidence type="ECO:0000313" key="6">
    <source>
        <dbReference type="EMBL" id="KEO89143.1"/>
    </source>
</evidence>
<dbReference type="EMBL" id="JMIW01000006">
    <property type="protein sequence ID" value="KEO89143.1"/>
    <property type="molecule type" value="Genomic_DNA"/>
</dbReference>
<proteinExistence type="predicted"/>
<dbReference type="eggNOG" id="COG0745">
    <property type="taxonomic scope" value="Bacteria"/>
</dbReference>
<evidence type="ECO:0000313" key="7">
    <source>
        <dbReference type="Proteomes" id="UP000027647"/>
    </source>
</evidence>
<dbReference type="SUPFAM" id="SSF52172">
    <property type="entry name" value="CheY-like"/>
    <property type="match status" value="1"/>
</dbReference>
<sequence>MTNTPLRILYVEDDQRTAAAVSELAQASGDVLIWEENGSAALLRAGMEAFDVIILDRMLGDIDGLTITRRLRESGIGTPILIMSALGRSSDRAEGLDAGADDYMAKPYEPDELMARLRALHRRSAGKEHQAVIIYGSFECHLKARTAFRDNQHLSLSPKEFELFRYFMENAGEMVTREMLLRDVWNIDFDPQTNVVDVNIGRLRRKLEEGFGTPALETIFGSGYRILEGK</sequence>
<dbReference type="Gene3D" id="3.40.50.2300">
    <property type="match status" value="1"/>
</dbReference>
<dbReference type="InterPro" id="IPR036388">
    <property type="entry name" value="WH-like_DNA-bd_sf"/>
</dbReference>
<dbReference type="SMART" id="SM00862">
    <property type="entry name" value="Trans_reg_C"/>
    <property type="match status" value="1"/>
</dbReference>
<dbReference type="GO" id="GO:0000976">
    <property type="term" value="F:transcription cis-regulatory region binding"/>
    <property type="evidence" value="ECO:0007669"/>
    <property type="project" value="TreeGrafter"/>
</dbReference>
<evidence type="ECO:0000259" key="5">
    <source>
        <dbReference type="PROSITE" id="PS51755"/>
    </source>
</evidence>
<name>A0A074MBE1_ERYLO</name>
<dbReference type="SUPFAM" id="SSF46894">
    <property type="entry name" value="C-terminal effector domain of the bipartite response regulators"/>
    <property type="match status" value="1"/>
</dbReference>
<accession>A0A074MBE1</accession>
<dbReference type="AlphaFoldDB" id="A0A074MBE1"/>
<keyword evidence="7" id="KW-1185">Reference proteome</keyword>
<dbReference type="InterPro" id="IPR016032">
    <property type="entry name" value="Sig_transdc_resp-reg_C-effctor"/>
</dbReference>
<dbReference type="RefSeq" id="WP_034961007.1">
    <property type="nucleotide sequence ID" value="NZ_JMIW01000006.1"/>
</dbReference>
<keyword evidence="1 3" id="KW-0238">DNA-binding</keyword>
<dbReference type="InterPro" id="IPR001867">
    <property type="entry name" value="OmpR/PhoB-type_DNA-bd"/>
</dbReference>
<dbReference type="InterPro" id="IPR039420">
    <property type="entry name" value="WalR-like"/>
</dbReference>
<feature type="domain" description="OmpR/PhoB-type" evidence="5">
    <location>
        <begin position="130"/>
        <end position="228"/>
    </location>
</feature>
<dbReference type="GO" id="GO:0005829">
    <property type="term" value="C:cytosol"/>
    <property type="evidence" value="ECO:0007669"/>
    <property type="project" value="TreeGrafter"/>
</dbReference>
<evidence type="ECO:0000256" key="2">
    <source>
        <dbReference type="PROSITE-ProRule" id="PRU00169"/>
    </source>
</evidence>
<dbReference type="Gene3D" id="6.10.250.690">
    <property type="match status" value="1"/>
</dbReference>
<feature type="DNA-binding region" description="OmpR/PhoB-type" evidence="3">
    <location>
        <begin position="130"/>
        <end position="228"/>
    </location>
</feature>
<dbReference type="Gene3D" id="1.10.10.10">
    <property type="entry name" value="Winged helix-like DNA-binding domain superfamily/Winged helix DNA-binding domain"/>
    <property type="match status" value="1"/>
</dbReference>
<dbReference type="OrthoDB" id="7425392at2"/>
<dbReference type="Pfam" id="PF00072">
    <property type="entry name" value="Response_reg"/>
    <property type="match status" value="1"/>
</dbReference>
<dbReference type="GO" id="GO:0006355">
    <property type="term" value="P:regulation of DNA-templated transcription"/>
    <property type="evidence" value="ECO:0007669"/>
    <property type="project" value="InterPro"/>
</dbReference>
<evidence type="ECO:0000259" key="4">
    <source>
        <dbReference type="PROSITE" id="PS50110"/>
    </source>
</evidence>
<feature type="domain" description="Response regulatory" evidence="4">
    <location>
        <begin position="7"/>
        <end position="121"/>
    </location>
</feature>
<reference evidence="6 7" key="1">
    <citation type="submission" date="2014-04" db="EMBL/GenBank/DDBJ databases">
        <title>A comprehensive comparison of genomes of Erythrobacter spp. strains.</title>
        <authorList>
            <person name="Zheng Q."/>
        </authorList>
    </citation>
    <scope>NUCLEOTIDE SEQUENCE [LARGE SCALE GENOMIC DNA]</scope>
    <source>
        <strain evidence="6 7">DSM 6997</strain>
    </source>
</reference>
<protein>
    <submittedName>
        <fullName evidence="6">XRE family transcriptional regulator</fullName>
    </submittedName>
</protein>
<dbReference type="PROSITE" id="PS50110">
    <property type="entry name" value="RESPONSE_REGULATORY"/>
    <property type="match status" value="1"/>
</dbReference>
<comment type="caution">
    <text evidence="6">The sequence shown here is derived from an EMBL/GenBank/DDBJ whole genome shotgun (WGS) entry which is preliminary data.</text>
</comment>
<organism evidence="6 7">
    <name type="scientific">Erythrobacter longus</name>
    <dbReference type="NCBI Taxonomy" id="1044"/>
    <lineage>
        <taxon>Bacteria</taxon>
        <taxon>Pseudomonadati</taxon>
        <taxon>Pseudomonadota</taxon>
        <taxon>Alphaproteobacteria</taxon>
        <taxon>Sphingomonadales</taxon>
        <taxon>Erythrobacteraceae</taxon>
        <taxon>Erythrobacter/Porphyrobacter group</taxon>
        <taxon>Erythrobacter</taxon>
    </lineage>
</organism>
<dbReference type="GO" id="GO:0000156">
    <property type="term" value="F:phosphorelay response regulator activity"/>
    <property type="evidence" value="ECO:0007669"/>
    <property type="project" value="TreeGrafter"/>
</dbReference>
<evidence type="ECO:0000256" key="1">
    <source>
        <dbReference type="ARBA" id="ARBA00023125"/>
    </source>
</evidence>
<keyword evidence="2" id="KW-0597">Phosphoprotein</keyword>
<dbReference type="PANTHER" id="PTHR48111">
    <property type="entry name" value="REGULATOR OF RPOS"/>
    <property type="match status" value="1"/>
</dbReference>
<dbReference type="STRING" id="1044.EH31_14000"/>
<dbReference type="CDD" id="cd00383">
    <property type="entry name" value="trans_reg_C"/>
    <property type="match status" value="1"/>
</dbReference>
<dbReference type="Pfam" id="PF00486">
    <property type="entry name" value="Trans_reg_C"/>
    <property type="match status" value="1"/>
</dbReference>
<dbReference type="InterPro" id="IPR001789">
    <property type="entry name" value="Sig_transdc_resp-reg_receiver"/>
</dbReference>
<dbReference type="PROSITE" id="PS51755">
    <property type="entry name" value="OMPR_PHOB"/>
    <property type="match status" value="1"/>
</dbReference>
<dbReference type="PANTHER" id="PTHR48111:SF76">
    <property type="entry name" value="TWO-COMPONENT RESPONSE REGULATOR"/>
    <property type="match status" value="1"/>
</dbReference>
<dbReference type="InterPro" id="IPR011006">
    <property type="entry name" value="CheY-like_superfamily"/>
</dbReference>
<dbReference type="GO" id="GO:0032993">
    <property type="term" value="C:protein-DNA complex"/>
    <property type="evidence" value="ECO:0007669"/>
    <property type="project" value="TreeGrafter"/>
</dbReference>
<feature type="modified residue" description="4-aspartylphosphate" evidence="2">
    <location>
        <position position="56"/>
    </location>
</feature>